<dbReference type="RefSeq" id="WP_378561339.1">
    <property type="nucleotide sequence ID" value="NZ_JBHSDL010000014.1"/>
</dbReference>
<evidence type="ECO:0000256" key="1">
    <source>
        <dbReference type="SAM" id="MobiDB-lite"/>
    </source>
</evidence>
<sequence length="45" mass="5139">MRSANRRVLDNGVGIDNDEQGAPMFVCRDPVRPWSQVWPQLRTLG</sequence>
<comment type="caution">
    <text evidence="2">The sequence shown here is derived from an EMBL/GenBank/DDBJ whole genome shotgun (WGS) entry which is preliminary data.</text>
</comment>
<gene>
    <name evidence="2" type="ORF">ACFO5K_13660</name>
</gene>
<feature type="region of interest" description="Disordered" evidence="1">
    <location>
        <begin position="1"/>
        <end position="21"/>
    </location>
</feature>
<evidence type="ECO:0000313" key="2">
    <source>
        <dbReference type="EMBL" id="MFC4375141.1"/>
    </source>
</evidence>
<dbReference type="Proteomes" id="UP001595844">
    <property type="component" value="Unassembled WGS sequence"/>
</dbReference>
<keyword evidence="3" id="KW-1185">Reference proteome</keyword>
<accession>A0ABV8VGH1</accession>
<protein>
    <submittedName>
        <fullName evidence="2">Uncharacterized protein</fullName>
    </submittedName>
</protein>
<dbReference type="EMBL" id="JBHSDL010000014">
    <property type="protein sequence ID" value="MFC4375141.1"/>
    <property type="molecule type" value="Genomic_DNA"/>
</dbReference>
<proteinExistence type="predicted"/>
<evidence type="ECO:0000313" key="3">
    <source>
        <dbReference type="Proteomes" id="UP001595844"/>
    </source>
</evidence>
<organism evidence="2 3">
    <name type="scientific">Nocardia halotolerans</name>
    <dbReference type="NCBI Taxonomy" id="1755878"/>
    <lineage>
        <taxon>Bacteria</taxon>
        <taxon>Bacillati</taxon>
        <taxon>Actinomycetota</taxon>
        <taxon>Actinomycetes</taxon>
        <taxon>Mycobacteriales</taxon>
        <taxon>Nocardiaceae</taxon>
        <taxon>Nocardia</taxon>
    </lineage>
</organism>
<reference evidence="3" key="1">
    <citation type="journal article" date="2019" name="Int. J. Syst. Evol. Microbiol.">
        <title>The Global Catalogue of Microorganisms (GCM) 10K type strain sequencing project: providing services to taxonomists for standard genome sequencing and annotation.</title>
        <authorList>
            <consortium name="The Broad Institute Genomics Platform"/>
            <consortium name="The Broad Institute Genome Sequencing Center for Infectious Disease"/>
            <person name="Wu L."/>
            <person name="Ma J."/>
        </authorList>
    </citation>
    <scope>NUCLEOTIDE SEQUENCE [LARGE SCALE GENOMIC DNA]</scope>
    <source>
        <strain evidence="3">IBRC-M 10490</strain>
    </source>
</reference>
<name>A0ABV8VGH1_9NOCA</name>